<evidence type="ECO:0000256" key="2">
    <source>
        <dbReference type="ARBA" id="ARBA00022519"/>
    </source>
</evidence>
<comment type="caution">
    <text evidence="14">The sequence shown here is derived from an EMBL/GenBank/DDBJ whole genome shotgun (WGS) entry which is preliminary data.</text>
</comment>
<feature type="domain" description="Glycosyl transferase family 51" evidence="13">
    <location>
        <begin position="59"/>
        <end position="226"/>
    </location>
</feature>
<feature type="compositionally biased region" description="Pro residues" evidence="11">
    <location>
        <begin position="290"/>
        <end position="300"/>
    </location>
</feature>
<keyword evidence="7" id="KW-0573">Peptidoglycan synthesis</keyword>
<evidence type="ECO:0000256" key="10">
    <source>
        <dbReference type="ARBA" id="ARBA00023316"/>
    </source>
</evidence>
<evidence type="ECO:0000256" key="4">
    <source>
        <dbReference type="ARBA" id="ARBA00022679"/>
    </source>
</evidence>
<evidence type="ECO:0000256" key="9">
    <source>
        <dbReference type="ARBA" id="ARBA00023136"/>
    </source>
</evidence>
<keyword evidence="1" id="KW-1003">Cell membrane</keyword>
<evidence type="ECO:0000256" key="11">
    <source>
        <dbReference type="SAM" id="MobiDB-lite"/>
    </source>
</evidence>
<proteinExistence type="predicted"/>
<evidence type="ECO:0000256" key="5">
    <source>
        <dbReference type="ARBA" id="ARBA00022692"/>
    </source>
</evidence>
<dbReference type="InterPro" id="IPR023346">
    <property type="entry name" value="Lysozyme-like_dom_sf"/>
</dbReference>
<keyword evidence="10" id="KW-0961">Cell wall biogenesis/degradation</keyword>
<evidence type="ECO:0000313" key="14">
    <source>
        <dbReference type="EMBL" id="HEN42156.1"/>
    </source>
</evidence>
<evidence type="ECO:0000256" key="8">
    <source>
        <dbReference type="ARBA" id="ARBA00022989"/>
    </source>
</evidence>
<organism evidence="14">
    <name type="scientific">Geobacter metallireducens</name>
    <dbReference type="NCBI Taxonomy" id="28232"/>
    <lineage>
        <taxon>Bacteria</taxon>
        <taxon>Pseudomonadati</taxon>
        <taxon>Thermodesulfobacteriota</taxon>
        <taxon>Desulfuromonadia</taxon>
        <taxon>Geobacterales</taxon>
        <taxon>Geobacteraceae</taxon>
        <taxon>Geobacter</taxon>
    </lineage>
</organism>
<dbReference type="GO" id="GO:0071555">
    <property type="term" value="P:cell wall organization"/>
    <property type="evidence" value="ECO:0007669"/>
    <property type="project" value="UniProtKB-KW"/>
</dbReference>
<dbReference type="GO" id="GO:0009274">
    <property type="term" value="C:peptidoglycan-based cell wall"/>
    <property type="evidence" value="ECO:0007669"/>
    <property type="project" value="InterPro"/>
</dbReference>
<dbReference type="InterPro" id="IPR001264">
    <property type="entry name" value="Glyco_trans_51"/>
</dbReference>
<evidence type="ECO:0000256" key="7">
    <source>
        <dbReference type="ARBA" id="ARBA00022984"/>
    </source>
</evidence>
<feature type="compositionally biased region" description="Low complexity" evidence="11">
    <location>
        <begin position="301"/>
        <end position="316"/>
    </location>
</feature>
<feature type="region of interest" description="Disordered" evidence="11">
    <location>
        <begin position="266"/>
        <end position="322"/>
    </location>
</feature>
<dbReference type="Gene3D" id="1.10.3810.10">
    <property type="entry name" value="Biosynthetic peptidoglycan transglycosylase-like"/>
    <property type="match status" value="1"/>
</dbReference>
<keyword evidence="4" id="KW-0808">Transferase</keyword>
<dbReference type="GO" id="GO:0008360">
    <property type="term" value="P:regulation of cell shape"/>
    <property type="evidence" value="ECO:0007669"/>
    <property type="project" value="UniProtKB-KW"/>
</dbReference>
<keyword evidence="3" id="KW-0328">Glycosyltransferase</keyword>
<feature type="compositionally biased region" description="Low complexity" evidence="11">
    <location>
        <begin position="269"/>
        <end position="289"/>
    </location>
</feature>
<name>A0A831UC61_GEOME</name>
<keyword evidence="2" id="KW-0997">Cell inner membrane</keyword>
<keyword evidence="8 12" id="KW-1133">Transmembrane helix</keyword>
<evidence type="ECO:0000259" key="13">
    <source>
        <dbReference type="Pfam" id="PF00912"/>
    </source>
</evidence>
<dbReference type="GO" id="GO:0016020">
    <property type="term" value="C:membrane"/>
    <property type="evidence" value="ECO:0007669"/>
    <property type="project" value="InterPro"/>
</dbReference>
<dbReference type="AlphaFoldDB" id="A0A831UC61"/>
<keyword evidence="5 12" id="KW-0812">Transmembrane</keyword>
<keyword evidence="6" id="KW-0133">Cell shape</keyword>
<dbReference type="GO" id="GO:0016763">
    <property type="term" value="F:pentosyltransferase activity"/>
    <property type="evidence" value="ECO:0007669"/>
    <property type="project" value="InterPro"/>
</dbReference>
<sequence length="322" mass="35115">MTAKRVICLVLGAVVLYGVYIAVSIMLLPSVAGLKDRRMSMTIQVKDWHGDYHPFVVGPKNRYWTPSGSIPSEMKWAVILAEDANFYKHEGIDVKAIKNAIKYDLEKKSLARGASTITQQVAKNLFLSREKTITRKVKEIILARRMEDELTKGRIIELYLNVVELGPMVYGIGHGARYYFGKPASALTPRECAFLAAMLPGPRVAYNPYKNLGKVLKRSNMILRLMRNKGVLTAGEYQQAMGQEPNIAGLQRKVDQSIEKEAAAFENFTGVAGPGEPEPTPAAEGESTPPAVPEASPAPEPAGAAPAKEGNGAAPPVQEEPQ</sequence>
<dbReference type="PANTHER" id="PTHR30400">
    <property type="entry name" value="MONOFUNCTIONAL BIOSYNTHETIC PEPTIDOGLYCAN TRANSGLYCOSYLASE"/>
    <property type="match status" value="1"/>
</dbReference>
<gene>
    <name evidence="14" type="ORF">ENQ87_07230</name>
</gene>
<dbReference type="GO" id="GO:0009252">
    <property type="term" value="P:peptidoglycan biosynthetic process"/>
    <property type="evidence" value="ECO:0007669"/>
    <property type="project" value="UniProtKB-KW"/>
</dbReference>
<dbReference type="InterPro" id="IPR036950">
    <property type="entry name" value="PBP_transglycosylase"/>
</dbReference>
<evidence type="ECO:0000256" key="12">
    <source>
        <dbReference type="SAM" id="Phobius"/>
    </source>
</evidence>
<dbReference type="Pfam" id="PF00912">
    <property type="entry name" value="Transgly"/>
    <property type="match status" value="1"/>
</dbReference>
<protein>
    <submittedName>
        <fullName evidence="14">Monofunctional biosynthetic peptidoglycan transglycosylase</fullName>
    </submittedName>
</protein>
<dbReference type="SUPFAM" id="SSF53955">
    <property type="entry name" value="Lysozyme-like"/>
    <property type="match status" value="1"/>
</dbReference>
<evidence type="ECO:0000256" key="3">
    <source>
        <dbReference type="ARBA" id="ARBA00022676"/>
    </source>
</evidence>
<dbReference type="EMBL" id="DSOV01000032">
    <property type="protein sequence ID" value="HEN42156.1"/>
    <property type="molecule type" value="Genomic_DNA"/>
</dbReference>
<evidence type="ECO:0000256" key="1">
    <source>
        <dbReference type="ARBA" id="ARBA00022475"/>
    </source>
</evidence>
<keyword evidence="9 12" id="KW-0472">Membrane</keyword>
<feature type="transmembrane region" description="Helical" evidence="12">
    <location>
        <begin position="7"/>
        <end position="28"/>
    </location>
</feature>
<accession>A0A831UC61</accession>
<dbReference type="PANTHER" id="PTHR30400:SF0">
    <property type="entry name" value="BIOSYNTHETIC PEPTIDOGLYCAN TRANSGLYCOSYLASE"/>
    <property type="match status" value="1"/>
</dbReference>
<evidence type="ECO:0000256" key="6">
    <source>
        <dbReference type="ARBA" id="ARBA00022960"/>
    </source>
</evidence>
<dbReference type="InterPro" id="IPR011812">
    <property type="entry name" value="Pep_trsgly"/>
</dbReference>
<reference evidence="14" key="1">
    <citation type="journal article" date="2020" name="mSystems">
        <title>Genome- and Community-Level Interaction Insights into Carbon Utilization and Element Cycling Functions of Hydrothermarchaeota in Hydrothermal Sediment.</title>
        <authorList>
            <person name="Zhou Z."/>
            <person name="Liu Y."/>
            <person name="Xu W."/>
            <person name="Pan J."/>
            <person name="Luo Z.H."/>
            <person name="Li M."/>
        </authorList>
    </citation>
    <scope>NUCLEOTIDE SEQUENCE [LARGE SCALE GENOMIC DNA]</scope>
    <source>
        <strain evidence="14">SpSt-349</strain>
    </source>
</reference>